<evidence type="ECO:0000313" key="17">
    <source>
        <dbReference type="EMBL" id="AFM12701.1"/>
    </source>
</evidence>
<keyword evidence="18" id="KW-1185">Reference proteome</keyword>
<dbReference type="PATRIC" id="fig|869212.3.peg.2057"/>
<proteinExistence type="predicted"/>
<feature type="transmembrane region" description="Helical" evidence="14">
    <location>
        <begin position="18"/>
        <end position="37"/>
    </location>
</feature>
<evidence type="ECO:0000256" key="13">
    <source>
        <dbReference type="ARBA" id="ARBA00023316"/>
    </source>
</evidence>
<dbReference type="InterPro" id="IPR050515">
    <property type="entry name" value="Beta-lactam/transpept"/>
</dbReference>
<evidence type="ECO:0000256" key="11">
    <source>
        <dbReference type="ARBA" id="ARBA00022989"/>
    </source>
</evidence>
<feature type="domain" description="Penicillin-binding protein transpeptidase" evidence="15">
    <location>
        <begin position="269"/>
        <end position="604"/>
    </location>
</feature>
<dbReference type="Pfam" id="PF03717">
    <property type="entry name" value="PBP_dimer"/>
    <property type="match status" value="1"/>
</dbReference>
<gene>
    <name evidence="17" type="ordered locus">Turpa_2055</name>
</gene>
<dbReference type="GO" id="GO:0006508">
    <property type="term" value="P:proteolysis"/>
    <property type="evidence" value="ECO:0007669"/>
    <property type="project" value="UniProtKB-KW"/>
</dbReference>
<evidence type="ECO:0000256" key="14">
    <source>
        <dbReference type="SAM" id="Phobius"/>
    </source>
</evidence>
<evidence type="ECO:0000256" key="12">
    <source>
        <dbReference type="ARBA" id="ARBA00023136"/>
    </source>
</evidence>
<evidence type="ECO:0000256" key="10">
    <source>
        <dbReference type="ARBA" id="ARBA00022984"/>
    </source>
</evidence>
<evidence type="ECO:0000256" key="4">
    <source>
        <dbReference type="ARBA" id="ARBA00022519"/>
    </source>
</evidence>
<dbReference type="RefSeq" id="WP_014803207.1">
    <property type="nucleotide sequence ID" value="NC_018020.1"/>
</dbReference>
<keyword evidence="10" id="KW-0573">Peptidoglycan synthesis</keyword>
<sequence>MAQTIQQFQLRQRLDRRVTGLTIFTLAMLGLLILRLGDLQLLRGDEFFDKSQRVIRRVVALNAPRGELFARNYTSRDKATYIVSNSSAVSLSVIPSHFPRKKELKELVGKLERLLRYPEGALTQKVADNKYKAHEEIVLIENLKPDQITVIADYYITFSKFIIRPISRRYYNLGSAAAHLTGYIGLPNQREISAGVRSYQYTGKNGLEAQYDTILRGEDGEIVQIKSATGDIEEQKVFRNFVPGNNLILTIDADLQLAAAKAMADKTGGLIAIRPYTGEILAIVSKPDFDPNILIALDNPDRADHIRKVQEEKAELNRAISTKYPPASTYKPLVALAGLEEKRLSKSDSYSCPGKFVLKSSYKGSPDAIFNDWATHHHNDLVGALAQSCSVYFYEAGYRMGAEPMIKYSRYFHLGEKSQIDLPNEIAGFVPDGAWKEKTFNTRWFDGDTINLSIGQGFIETTLIGMVGFYSAVATGGTIYRPHLIKQVRFAENDQVKLEMKPVIADQIPLSKSALLAVREGMRAVTTRGTAASVFRVPGIVPVAGKTGTVQTRSGDRFNKASQHAWFIGYGPFDGEPKDVVVIGVLVERGVGGAVGAAPIARDVFVKYSQKLKAGTIN</sequence>
<dbReference type="SUPFAM" id="SSF56519">
    <property type="entry name" value="Penicillin binding protein dimerisation domain"/>
    <property type="match status" value="1"/>
</dbReference>
<dbReference type="EMBL" id="CP002959">
    <property type="protein sequence ID" value="AFM12701.1"/>
    <property type="molecule type" value="Genomic_DNA"/>
</dbReference>
<dbReference type="HOGENOM" id="CLU_009289_1_2_12"/>
<dbReference type="PANTHER" id="PTHR30627:SF2">
    <property type="entry name" value="PEPTIDOGLYCAN D,D-TRANSPEPTIDASE MRDA"/>
    <property type="match status" value="1"/>
</dbReference>
<evidence type="ECO:0000256" key="1">
    <source>
        <dbReference type="ARBA" id="ARBA00004167"/>
    </source>
</evidence>
<dbReference type="AlphaFoldDB" id="I4B5Z4"/>
<dbReference type="InterPro" id="IPR017790">
    <property type="entry name" value="Penicillin-binding_protein_2"/>
</dbReference>
<dbReference type="PANTHER" id="PTHR30627">
    <property type="entry name" value="PEPTIDOGLYCAN D,D-TRANSPEPTIDASE"/>
    <property type="match status" value="1"/>
</dbReference>
<dbReference type="InterPro" id="IPR036138">
    <property type="entry name" value="PBP_dimer_sf"/>
</dbReference>
<organism evidence="17 18">
    <name type="scientific">Turneriella parva (strain ATCC BAA-1111 / DSM 21527 / NCTC 11395 / H)</name>
    <name type="common">Leptospira parva</name>
    <dbReference type="NCBI Taxonomy" id="869212"/>
    <lineage>
        <taxon>Bacteria</taxon>
        <taxon>Pseudomonadati</taxon>
        <taxon>Spirochaetota</taxon>
        <taxon>Spirochaetia</taxon>
        <taxon>Leptospirales</taxon>
        <taxon>Leptospiraceae</taxon>
        <taxon>Turneriella</taxon>
    </lineage>
</organism>
<evidence type="ECO:0000256" key="2">
    <source>
        <dbReference type="ARBA" id="ARBA00004236"/>
    </source>
</evidence>
<keyword evidence="11 14" id="KW-1133">Transmembrane helix</keyword>
<dbReference type="GO" id="GO:0071972">
    <property type="term" value="F:peptidoglycan L,D-transpeptidase activity"/>
    <property type="evidence" value="ECO:0007669"/>
    <property type="project" value="TreeGrafter"/>
</dbReference>
<dbReference type="OrthoDB" id="9804124at2"/>
<evidence type="ECO:0000256" key="7">
    <source>
        <dbReference type="ARBA" id="ARBA00022692"/>
    </source>
</evidence>
<dbReference type="GO" id="GO:0009252">
    <property type="term" value="P:peptidoglycan biosynthetic process"/>
    <property type="evidence" value="ECO:0007669"/>
    <property type="project" value="UniProtKB-KW"/>
</dbReference>
<dbReference type="STRING" id="869212.Turpa_2055"/>
<evidence type="ECO:0000256" key="8">
    <source>
        <dbReference type="ARBA" id="ARBA00022801"/>
    </source>
</evidence>
<dbReference type="KEGG" id="tpx:Turpa_2055"/>
<keyword evidence="6" id="KW-0645">Protease</keyword>
<keyword evidence="8" id="KW-0378">Hydrolase</keyword>
<keyword evidence="3" id="KW-1003">Cell membrane</keyword>
<dbReference type="InterPro" id="IPR001460">
    <property type="entry name" value="PCN-bd_Tpept"/>
</dbReference>
<keyword evidence="5" id="KW-0121">Carboxypeptidase</keyword>
<protein>
    <submittedName>
        <fullName evidence="17">Penicillin-binding protein 2</fullName>
    </submittedName>
</protein>
<keyword evidence="12 14" id="KW-0472">Membrane</keyword>
<name>I4B5Z4_TURPD</name>
<dbReference type="SUPFAM" id="SSF56601">
    <property type="entry name" value="beta-lactamase/transpeptidase-like"/>
    <property type="match status" value="1"/>
</dbReference>
<dbReference type="Gene3D" id="3.90.1310.10">
    <property type="entry name" value="Penicillin-binding protein 2a (Domain 2)"/>
    <property type="match status" value="1"/>
</dbReference>
<evidence type="ECO:0000256" key="5">
    <source>
        <dbReference type="ARBA" id="ARBA00022645"/>
    </source>
</evidence>
<keyword evidence="7 14" id="KW-0812">Transmembrane</keyword>
<keyword evidence="9" id="KW-0133">Cell shape</keyword>
<accession>I4B5Z4</accession>
<dbReference type="Pfam" id="PF00905">
    <property type="entry name" value="Transpeptidase"/>
    <property type="match status" value="1"/>
</dbReference>
<dbReference type="NCBIfam" id="TIGR03423">
    <property type="entry name" value="pbp2_mrdA"/>
    <property type="match status" value="1"/>
</dbReference>
<dbReference type="InterPro" id="IPR005311">
    <property type="entry name" value="PBP_dimer"/>
</dbReference>
<dbReference type="GO" id="GO:0005886">
    <property type="term" value="C:plasma membrane"/>
    <property type="evidence" value="ECO:0007669"/>
    <property type="project" value="UniProtKB-SubCell"/>
</dbReference>
<dbReference type="Proteomes" id="UP000006048">
    <property type="component" value="Chromosome"/>
</dbReference>
<comment type="subcellular location">
    <subcellularLocation>
        <location evidence="2">Cell membrane</location>
    </subcellularLocation>
    <subcellularLocation>
        <location evidence="1">Membrane</location>
        <topology evidence="1">Single-pass membrane protein</topology>
    </subcellularLocation>
</comment>
<dbReference type="Gene3D" id="3.40.710.10">
    <property type="entry name" value="DD-peptidase/beta-lactamase superfamily"/>
    <property type="match status" value="1"/>
</dbReference>
<keyword evidence="13" id="KW-0961">Cell wall biogenesis/degradation</keyword>
<dbReference type="GO" id="GO:0009002">
    <property type="term" value="F:serine-type D-Ala-D-Ala carboxypeptidase activity"/>
    <property type="evidence" value="ECO:0007669"/>
    <property type="project" value="InterPro"/>
</dbReference>
<evidence type="ECO:0000313" key="18">
    <source>
        <dbReference type="Proteomes" id="UP000006048"/>
    </source>
</evidence>
<evidence type="ECO:0000259" key="15">
    <source>
        <dbReference type="Pfam" id="PF00905"/>
    </source>
</evidence>
<reference evidence="17 18" key="1">
    <citation type="submission" date="2012-06" db="EMBL/GenBank/DDBJ databases">
        <title>The complete chromosome of genome of Turneriella parva DSM 21527.</title>
        <authorList>
            <consortium name="US DOE Joint Genome Institute (JGI-PGF)"/>
            <person name="Lucas S."/>
            <person name="Han J."/>
            <person name="Lapidus A."/>
            <person name="Bruce D."/>
            <person name="Goodwin L."/>
            <person name="Pitluck S."/>
            <person name="Peters L."/>
            <person name="Kyrpides N."/>
            <person name="Mavromatis K."/>
            <person name="Ivanova N."/>
            <person name="Mikhailova N."/>
            <person name="Chertkov O."/>
            <person name="Detter J.C."/>
            <person name="Tapia R."/>
            <person name="Han C."/>
            <person name="Land M."/>
            <person name="Hauser L."/>
            <person name="Markowitz V."/>
            <person name="Cheng J.-F."/>
            <person name="Hugenholtz P."/>
            <person name="Woyke T."/>
            <person name="Wu D."/>
            <person name="Gronow S."/>
            <person name="Wellnitz S."/>
            <person name="Brambilla E."/>
            <person name="Klenk H.-P."/>
            <person name="Eisen J.A."/>
        </authorList>
    </citation>
    <scope>NUCLEOTIDE SEQUENCE [LARGE SCALE GENOMIC DNA]</scope>
    <source>
        <strain evidence="18">ATCC BAA-1111 / DSM 21527 / NCTC 11395 / H</strain>
    </source>
</reference>
<keyword evidence="4" id="KW-0997">Cell inner membrane</keyword>
<feature type="domain" description="Penicillin-binding protein dimerisation" evidence="16">
    <location>
        <begin position="61"/>
        <end position="235"/>
    </location>
</feature>
<evidence type="ECO:0000256" key="9">
    <source>
        <dbReference type="ARBA" id="ARBA00022960"/>
    </source>
</evidence>
<dbReference type="GO" id="GO:0008658">
    <property type="term" value="F:penicillin binding"/>
    <property type="evidence" value="ECO:0007669"/>
    <property type="project" value="InterPro"/>
</dbReference>
<evidence type="ECO:0000259" key="16">
    <source>
        <dbReference type="Pfam" id="PF03717"/>
    </source>
</evidence>
<dbReference type="GO" id="GO:0008360">
    <property type="term" value="P:regulation of cell shape"/>
    <property type="evidence" value="ECO:0007669"/>
    <property type="project" value="UniProtKB-KW"/>
</dbReference>
<evidence type="ECO:0000256" key="3">
    <source>
        <dbReference type="ARBA" id="ARBA00022475"/>
    </source>
</evidence>
<evidence type="ECO:0000256" key="6">
    <source>
        <dbReference type="ARBA" id="ARBA00022670"/>
    </source>
</evidence>
<dbReference type="GO" id="GO:0071555">
    <property type="term" value="P:cell wall organization"/>
    <property type="evidence" value="ECO:0007669"/>
    <property type="project" value="UniProtKB-KW"/>
</dbReference>
<dbReference type="InterPro" id="IPR012338">
    <property type="entry name" value="Beta-lactam/transpept-like"/>
</dbReference>